<reference evidence="1 2" key="1">
    <citation type="submission" date="2019-08" db="EMBL/GenBank/DDBJ databases">
        <title>Deep-cultivation of Planctomycetes and their phenomic and genomic characterization uncovers novel biology.</title>
        <authorList>
            <person name="Wiegand S."/>
            <person name="Jogler M."/>
            <person name="Boedeker C."/>
            <person name="Pinto D."/>
            <person name="Vollmers J."/>
            <person name="Rivas-Marin E."/>
            <person name="Kohn T."/>
            <person name="Peeters S.H."/>
            <person name="Heuer A."/>
            <person name="Rast P."/>
            <person name="Oberbeckmann S."/>
            <person name="Bunk B."/>
            <person name="Jeske O."/>
            <person name="Meyerdierks A."/>
            <person name="Storesund J.E."/>
            <person name="Kallscheuer N."/>
            <person name="Luecker S."/>
            <person name="Lage O.M."/>
            <person name="Pohl T."/>
            <person name="Merkel B.J."/>
            <person name="Hornburger P."/>
            <person name="Mueller R.-W."/>
            <person name="Bruemmer F."/>
            <person name="Labrenz M."/>
            <person name="Spormann A.M."/>
            <person name="Op den Camp H."/>
            <person name="Overmann J."/>
            <person name="Amann R."/>
            <person name="Jetten M.S.M."/>
            <person name="Mascher T."/>
            <person name="Medema M.H."/>
            <person name="Devos D.P."/>
            <person name="Kaster A.-K."/>
            <person name="Ovreas L."/>
            <person name="Rohde M."/>
            <person name="Galperin M.Y."/>
            <person name="Jogler C."/>
        </authorList>
    </citation>
    <scope>NUCLEOTIDE SEQUENCE [LARGE SCALE GENOMIC DNA]</scope>
    <source>
        <strain evidence="1 2">Pr1d</strain>
    </source>
</reference>
<gene>
    <name evidence="1" type="ORF">Pr1d_30370</name>
</gene>
<name>A0A5B9QP17_9BACT</name>
<dbReference type="InterPro" id="IPR043519">
    <property type="entry name" value="NT_sf"/>
</dbReference>
<proteinExistence type="predicted"/>
<dbReference type="Proteomes" id="UP000323917">
    <property type="component" value="Chromosome"/>
</dbReference>
<dbReference type="AlphaFoldDB" id="A0A5B9QP17"/>
<evidence type="ECO:0008006" key="3">
    <source>
        <dbReference type="Google" id="ProtNLM"/>
    </source>
</evidence>
<dbReference type="SUPFAM" id="SSF81301">
    <property type="entry name" value="Nucleotidyltransferase"/>
    <property type="match status" value="1"/>
</dbReference>
<dbReference type="EMBL" id="CP042913">
    <property type="protein sequence ID" value="QEG35733.1"/>
    <property type="molecule type" value="Genomic_DNA"/>
</dbReference>
<evidence type="ECO:0000313" key="2">
    <source>
        <dbReference type="Proteomes" id="UP000323917"/>
    </source>
</evidence>
<dbReference type="KEGG" id="bgok:Pr1d_30370"/>
<protein>
    <recommendedName>
        <fullName evidence="3">Polymerase nucleotidyl transferase domain-containing protein</fullName>
    </recommendedName>
</protein>
<accession>A0A5B9QP17</accession>
<dbReference type="OrthoDB" id="9805698at2"/>
<dbReference type="RefSeq" id="WP_148074211.1">
    <property type="nucleotide sequence ID" value="NZ_CP042913.1"/>
</dbReference>
<organism evidence="1 2">
    <name type="scientific">Bythopirellula goksoeyrii</name>
    <dbReference type="NCBI Taxonomy" id="1400387"/>
    <lineage>
        <taxon>Bacteria</taxon>
        <taxon>Pseudomonadati</taxon>
        <taxon>Planctomycetota</taxon>
        <taxon>Planctomycetia</taxon>
        <taxon>Pirellulales</taxon>
        <taxon>Lacipirellulaceae</taxon>
        <taxon>Bythopirellula</taxon>
    </lineage>
</organism>
<keyword evidence="2" id="KW-1185">Reference proteome</keyword>
<sequence>MKAARQLCRGWARPADLPSNAEIRDQIQLFARLYAGEQRIPDLLHMRIAALQMMRLLSRFRPCLIGSVLTGRIRKGSDIDLHLFSNNVEAVTHVLDQEGFVYDVERKRVRKDGEQRVYQHVHILSEHTYELTIYATNLAHYVFKSSITGKAIERASIAELEQFLQREYPDFDLDAAILDAEQQVDRFQFFEALLLPLENVNQNLKYHPEGDALYGSVRQDAHICF</sequence>
<evidence type="ECO:0000313" key="1">
    <source>
        <dbReference type="EMBL" id="QEG35733.1"/>
    </source>
</evidence>